<dbReference type="Pfam" id="PF01872">
    <property type="entry name" value="RibD_C"/>
    <property type="match status" value="1"/>
</dbReference>
<evidence type="ECO:0000313" key="2">
    <source>
        <dbReference type="EMBL" id="TDY68633.1"/>
    </source>
</evidence>
<gene>
    <name evidence="2" type="ORF">CLV96_3149</name>
</gene>
<dbReference type="RefSeq" id="WP_004787982.1">
    <property type="nucleotide sequence ID" value="NZ_SORO01000002.1"/>
</dbReference>
<evidence type="ECO:0000259" key="1">
    <source>
        <dbReference type="Pfam" id="PF01872"/>
    </source>
</evidence>
<dbReference type="GeneID" id="79828424"/>
<name>A0A4R8MM73_LEPME</name>
<dbReference type="GO" id="GO:0008703">
    <property type="term" value="F:5-amino-6-(5-phosphoribosylamino)uracil reductase activity"/>
    <property type="evidence" value="ECO:0007669"/>
    <property type="project" value="InterPro"/>
</dbReference>
<dbReference type="InterPro" id="IPR024072">
    <property type="entry name" value="DHFR-like_dom_sf"/>
</dbReference>
<dbReference type="PANTHER" id="PTHR38011">
    <property type="entry name" value="DIHYDROFOLATE REDUCTASE FAMILY PROTEIN (AFU_ORTHOLOGUE AFUA_8G06820)"/>
    <property type="match status" value="1"/>
</dbReference>
<comment type="caution">
    <text evidence="2">The sequence shown here is derived from an EMBL/GenBank/DDBJ whole genome shotgun (WGS) entry which is preliminary data.</text>
</comment>
<sequence length="177" mass="20205">MIQYKAFIASSLDGYIARKNGALDWLTSDEFKLDQDDFGYSAFIRAIDCIVMGRVTFESVLGFEPYPFVSTPVYVFTHNPDYKFESQYPIYIFNGTIKNLTTTLVKKQIRSAYVDGGKLIQHFIKERALDEITITRIPVLLGSGLPLFGDLAQDQKLEHIKTLTFPNGFVQSKYHLK</sequence>
<dbReference type="PANTHER" id="PTHR38011:SF11">
    <property type="entry name" value="2,5-DIAMINO-6-RIBOSYLAMINO-4(3H)-PYRIMIDINONE 5'-PHOSPHATE REDUCTASE"/>
    <property type="match status" value="1"/>
</dbReference>
<protein>
    <submittedName>
        <fullName evidence="2">Dihydrofolate reductase</fullName>
    </submittedName>
</protein>
<dbReference type="OrthoDB" id="195113at2"/>
<evidence type="ECO:0000313" key="3">
    <source>
        <dbReference type="Proteomes" id="UP000294684"/>
    </source>
</evidence>
<dbReference type="Proteomes" id="UP000294684">
    <property type="component" value="Unassembled WGS sequence"/>
</dbReference>
<dbReference type="InterPro" id="IPR050765">
    <property type="entry name" value="Riboflavin_Biosynth_HTPR"/>
</dbReference>
<dbReference type="Gene3D" id="3.40.430.10">
    <property type="entry name" value="Dihydrofolate Reductase, subunit A"/>
    <property type="match status" value="1"/>
</dbReference>
<dbReference type="SUPFAM" id="SSF53597">
    <property type="entry name" value="Dihydrofolate reductase-like"/>
    <property type="match status" value="1"/>
</dbReference>
<keyword evidence="3" id="KW-1185">Reference proteome</keyword>
<proteinExistence type="predicted"/>
<dbReference type="EMBL" id="SORO01000002">
    <property type="protein sequence ID" value="TDY68633.1"/>
    <property type="molecule type" value="Genomic_DNA"/>
</dbReference>
<organism evidence="2 3">
    <name type="scientific">Leptospira meyeri</name>
    <dbReference type="NCBI Taxonomy" id="29508"/>
    <lineage>
        <taxon>Bacteria</taxon>
        <taxon>Pseudomonadati</taxon>
        <taxon>Spirochaetota</taxon>
        <taxon>Spirochaetia</taxon>
        <taxon>Leptospirales</taxon>
        <taxon>Leptospiraceae</taxon>
        <taxon>Leptospira</taxon>
    </lineage>
</organism>
<dbReference type="STRING" id="1193051.LEP1GSC017_0050"/>
<accession>A0A4R8MM73</accession>
<dbReference type="InterPro" id="IPR002734">
    <property type="entry name" value="RibDG_C"/>
</dbReference>
<dbReference type="AlphaFoldDB" id="A0A4R8MM73"/>
<reference evidence="2 3" key="1">
    <citation type="submission" date="2019-03" db="EMBL/GenBank/DDBJ databases">
        <title>Genomic Encyclopedia of Archaeal and Bacterial Type Strains, Phase II (KMG-II): from individual species to whole genera.</title>
        <authorList>
            <person name="Goeker M."/>
        </authorList>
    </citation>
    <scope>NUCLEOTIDE SEQUENCE [LARGE SCALE GENOMIC DNA]</scope>
    <source>
        <strain evidence="2 3">DSM 21537</strain>
    </source>
</reference>
<dbReference type="GO" id="GO:0009231">
    <property type="term" value="P:riboflavin biosynthetic process"/>
    <property type="evidence" value="ECO:0007669"/>
    <property type="project" value="InterPro"/>
</dbReference>
<feature type="domain" description="Bacterial bifunctional deaminase-reductase C-terminal" evidence="1">
    <location>
        <begin position="7"/>
        <end position="170"/>
    </location>
</feature>